<dbReference type="InterPro" id="IPR034804">
    <property type="entry name" value="SQR/QFR_C/D"/>
</dbReference>
<keyword evidence="1" id="KW-0812">Transmembrane</keyword>
<sequence>MSIRKVHRLAAYLLLHLANHLAAIAGAHAHIAVMEAIRPLYRHAVVEPVLLACVLFQCGSGTWLVRQKWKERSGLVAWLQAGSGIYLALFLLFHVGAVLFGRAALELDTNFYYAAAGFVRMPYALLFAPYYFFSVSALFTHLGCAMYWQVQARSLTVRRFALGIPAGAGLLAALLIDLAFAGMLHPLHIPAQYLTIYQ</sequence>
<feature type="transmembrane region" description="Helical" evidence="1">
    <location>
        <begin position="85"/>
        <end position="105"/>
    </location>
</feature>
<feature type="transmembrane region" description="Helical" evidence="1">
    <location>
        <begin position="160"/>
        <end position="184"/>
    </location>
</feature>
<dbReference type="AlphaFoldDB" id="A0A6I1I4A5"/>
<feature type="transmembrane region" description="Helical" evidence="1">
    <location>
        <begin position="45"/>
        <end position="65"/>
    </location>
</feature>
<feature type="transmembrane region" description="Helical" evidence="1">
    <location>
        <begin position="125"/>
        <end position="148"/>
    </location>
</feature>
<dbReference type="SUPFAM" id="SSF81343">
    <property type="entry name" value="Fumarate reductase respiratory complex transmembrane subunits"/>
    <property type="match status" value="1"/>
</dbReference>
<dbReference type="Proteomes" id="UP000468717">
    <property type="component" value="Unassembled WGS sequence"/>
</dbReference>
<keyword evidence="1" id="KW-1133">Transmembrane helix</keyword>
<reference evidence="2 3" key="1">
    <citation type="submission" date="2019-10" db="EMBL/GenBank/DDBJ databases">
        <title>Three novel species isolated from a subtropical stream in China.</title>
        <authorList>
            <person name="Lu H."/>
        </authorList>
    </citation>
    <scope>NUCLEOTIDE SEQUENCE [LARGE SCALE GENOMIC DNA]</scope>
    <source>
        <strain evidence="2 3">FT13W</strain>
    </source>
</reference>
<name>A0A6I1I4A5_9BURK</name>
<keyword evidence="3" id="KW-1185">Reference proteome</keyword>
<organism evidence="2 3">
    <name type="scientific">Janthinobacterium violaceinigrum</name>
    <dbReference type="NCBI Taxonomy" id="2654252"/>
    <lineage>
        <taxon>Bacteria</taxon>
        <taxon>Pseudomonadati</taxon>
        <taxon>Pseudomonadota</taxon>
        <taxon>Betaproteobacteria</taxon>
        <taxon>Burkholderiales</taxon>
        <taxon>Oxalobacteraceae</taxon>
        <taxon>Janthinobacterium</taxon>
    </lineage>
</organism>
<keyword evidence="1" id="KW-0472">Membrane</keyword>
<gene>
    <name evidence="2" type="ORF">GCN75_05655</name>
</gene>
<accession>A0A6I1I4A5</accession>
<dbReference type="GO" id="GO:0016020">
    <property type="term" value="C:membrane"/>
    <property type="evidence" value="ECO:0007669"/>
    <property type="project" value="InterPro"/>
</dbReference>
<evidence type="ECO:0000256" key="1">
    <source>
        <dbReference type="SAM" id="Phobius"/>
    </source>
</evidence>
<evidence type="ECO:0000313" key="3">
    <source>
        <dbReference type="Proteomes" id="UP000468717"/>
    </source>
</evidence>
<protein>
    <submittedName>
        <fullName evidence="2">Uncharacterized protein</fullName>
    </submittedName>
</protein>
<dbReference type="RefSeq" id="WP_152281748.1">
    <property type="nucleotide sequence ID" value="NZ_WFLI01000005.1"/>
</dbReference>
<comment type="caution">
    <text evidence="2">The sequence shown here is derived from an EMBL/GenBank/DDBJ whole genome shotgun (WGS) entry which is preliminary data.</text>
</comment>
<evidence type="ECO:0000313" key="2">
    <source>
        <dbReference type="EMBL" id="KAB8065732.1"/>
    </source>
</evidence>
<dbReference type="EMBL" id="WFLI01000005">
    <property type="protein sequence ID" value="KAB8065732.1"/>
    <property type="molecule type" value="Genomic_DNA"/>
</dbReference>
<proteinExistence type="predicted"/>